<dbReference type="eggNOG" id="COG1120">
    <property type="taxonomic scope" value="Bacteria"/>
</dbReference>
<dbReference type="RefSeq" id="WP_058900399.1">
    <property type="nucleotide sequence ID" value="NZ_CP013068.1"/>
</dbReference>
<dbReference type="InterPro" id="IPR003439">
    <property type="entry name" value="ABC_transporter-like_ATP-bd"/>
</dbReference>
<dbReference type="KEGG" id="pphr:APZ00_23480"/>
<dbReference type="EMBL" id="CP013068">
    <property type="protein sequence ID" value="ALV29639.1"/>
    <property type="molecule type" value="Genomic_DNA"/>
</dbReference>
<dbReference type="InterPro" id="IPR003593">
    <property type="entry name" value="AAA+_ATPase"/>
</dbReference>
<evidence type="ECO:0000259" key="4">
    <source>
        <dbReference type="PROSITE" id="PS50893"/>
    </source>
</evidence>
<dbReference type="Pfam" id="PF00005">
    <property type="entry name" value="ABC_tran"/>
    <property type="match status" value="1"/>
</dbReference>
<gene>
    <name evidence="5" type="ORF">APZ00_23480</name>
</gene>
<dbReference type="GO" id="GO:0016887">
    <property type="term" value="F:ATP hydrolysis activity"/>
    <property type="evidence" value="ECO:0007669"/>
    <property type="project" value="InterPro"/>
</dbReference>
<keyword evidence="3 5" id="KW-0067">ATP-binding</keyword>
<accession>A0A0U3MZB3</accession>
<proteinExistence type="inferred from homology"/>
<dbReference type="AlphaFoldDB" id="A0A0U3MZB3"/>
<feature type="domain" description="ABC transporter" evidence="4">
    <location>
        <begin position="4"/>
        <end position="238"/>
    </location>
</feature>
<keyword evidence="6" id="KW-1185">Reference proteome</keyword>
<evidence type="ECO:0000256" key="3">
    <source>
        <dbReference type="ARBA" id="ARBA00022840"/>
    </source>
</evidence>
<dbReference type="InterPro" id="IPR017871">
    <property type="entry name" value="ABC_transporter-like_CS"/>
</dbReference>
<dbReference type="PANTHER" id="PTHR42794">
    <property type="entry name" value="HEMIN IMPORT ATP-BINDING PROTEIN HMUV"/>
    <property type="match status" value="1"/>
</dbReference>
<evidence type="ECO:0000313" key="5">
    <source>
        <dbReference type="EMBL" id="ALV29639.1"/>
    </source>
</evidence>
<dbReference type="CDD" id="cd03214">
    <property type="entry name" value="ABC_Iron-Siderophores_B12_Hemin"/>
    <property type="match status" value="1"/>
</dbReference>
<keyword evidence="2" id="KW-0547">Nucleotide-binding</keyword>
<dbReference type="Proteomes" id="UP000064921">
    <property type="component" value="Chromosome"/>
</dbReference>
<dbReference type="Gene3D" id="3.40.50.300">
    <property type="entry name" value="P-loop containing nucleotide triphosphate hydrolases"/>
    <property type="match status" value="1"/>
</dbReference>
<evidence type="ECO:0000256" key="1">
    <source>
        <dbReference type="ARBA" id="ARBA00005417"/>
    </source>
</evidence>
<dbReference type="SMART" id="SM00382">
    <property type="entry name" value="AAA"/>
    <property type="match status" value="1"/>
</dbReference>
<dbReference type="SUPFAM" id="SSF52540">
    <property type="entry name" value="P-loop containing nucleoside triphosphate hydrolases"/>
    <property type="match status" value="1"/>
</dbReference>
<comment type="similarity">
    <text evidence="1">Belongs to the ABC transporter superfamily.</text>
</comment>
<protein>
    <submittedName>
        <fullName evidence="5">Iron ABC transporter ATP-binding protein</fullName>
    </submittedName>
</protein>
<dbReference type="PROSITE" id="PS50893">
    <property type="entry name" value="ABC_TRANSPORTER_2"/>
    <property type="match status" value="1"/>
</dbReference>
<name>A0A0U3MZB3_9HYPH</name>
<dbReference type="GO" id="GO:0005524">
    <property type="term" value="F:ATP binding"/>
    <property type="evidence" value="ECO:0007669"/>
    <property type="project" value="UniProtKB-KW"/>
</dbReference>
<dbReference type="PROSITE" id="PS00211">
    <property type="entry name" value="ABC_TRANSPORTER_1"/>
    <property type="match status" value="1"/>
</dbReference>
<evidence type="ECO:0000313" key="6">
    <source>
        <dbReference type="Proteomes" id="UP000064921"/>
    </source>
</evidence>
<dbReference type="PANTHER" id="PTHR42794:SF2">
    <property type="entry name" value="ABC TRANSPORTER ATP-BINDING PROTEIN"/>
    <property type="match status" value="1"/>
</dbReference>
<sequence length="263" mass="28818">MNDLILQDITLFRGKHCVARDLSLRFEPGKVHVILGPNGAGKSSLLRALFGEFWPQTGRIAHGERQLTRETLRHWRKAIGYMPQDTALEASLTALEVVLLGRMDELSFHVDDATLHAAVTTMEAAGIAHLASHDILSLSGGQRQLALFAQVLLRDPGILLLDEPVSALDMHHQQKLLDIVHRETRARNRISILILHDLSLAAQYADQLILIGDGELKAAGSPAEVLKADLISRTYGVDVEILTDSVGAPVVRPLRSMSATLHP</sequence>
<evidence type="ECO:0000256" key="2">
    <source>
        <dbReference type="ARBA" id="ARBA00022741"/>
    </source>
</evidence>
<dbReference type="STRING" id="121719.APZ00_23480"/>
<dbReference type="InterPro" id="IPR027417">
    <property type="entry name" value="P-loop_NTPase"/>
</dbReference>
<organism evidence="5 6">
    <name type="scientific">Pannonibacter phragmitetus</name>
    <dbReference type="NCBI Taxonomy" id="121719"/>
    <lineage>
        <taxon>Bacteria</taxon>
        <taxon>Pseudomonadati</taxon>
        <taxon>Pseudomonadota</taxon>
        <taxon>Alphaproteobacteria</taxon>
        <taxon>Hyphomicrobiales</taxon>
        <taxon>Stappiaceae</taxon>
        <taxon>Pannonibacter</taxon>
    </lineage>
</organism>
<reference evidence="5 6" key="1">
    <citation type="submission" date="2015-10" db="EMBL/GenBank/DDBJ databases">
        <title>The world's first case of liver abscess caused by Pannonibacter phragmitetus.</title>
        <authorList>
            <person name="Ming D."/>
            <person name="Wang M."/>
            <person name="Zhou Y."/>
            <person name="Jiang T."/>
            <person name="Hu S."/>
        </authorList>
    </citation>
    <scope>NUCLEOTIDE SEQUENCE [LARGE SCALE GENOMIC DNA]</scope>
    <source>
        <strain evidence="5 6">31801</strain>
    </source>
</reference>